<feature type="domain" description="C2H2-type" evidence="10">
    <location>
        <begin position="137"/>
        <end position="164"/>
    </location>
</feature>
<reference evidence="11" key="1">
    <citation type="journal article" date="2023" name="IScience">
        <title>Live-bearing cockroach genome reveals convergent evolutionary mechanisms linked to viviparity in insects and beyond.</title>
        <authorList>
            <person name="Fouks B."/>
            <person name="Harrison M.C."/>
            <person name="Mikhailova A.A."/>
            <person name="Marchal E."/>
            <person name="English S."/>
            <person name="Carruthers M."/>
            <person name="Jennings E.C."/>
            <person name="Chiamaka E.L."/>
            <person name="Frigard R.A."/>
            <person name="Pippel M."/>
            <person name="Attardo G.M."/>
            <person name="Benoit J.B."/>
            <person name="Bornberg-Bauer E."/>
            <person name="Tobe S.S."/>
        </authorList>
    </citation>
    <scope>NUCLEOTIDE SEQUENCE</scope>
    <source>
        <strain evidence="11">Stay&amp;Tobe</strain>
    </source>
</reference>
<evidence type="ECO:0000256" key="7">
    <source>
        <dbReference type="ARBA" id="ARBA00023163"/>
    </source>
</evidence>
<dbReference type="PANTHER" id="PTHR23235">
    <property type="entry name" value="KRUEPPEL-LIKE TRANSCRIPTION FACTOR"/>
    <property type="match status" value="1"/>
</dbReference>
<dbReference type="AlphaFoldDB" id="A0AAD7Z433"/>
<keyword evidence="4 9" id="KW-0863">Zinc-finger</keyword>
<evidence type="ECO:0000256" key="2">
    <source>
        <dbReference type="ARBA" id="ARBA00022723"/>
    </source>
</evidence>
<keyword evidence="6" id="KW-0805">Transcription regulation</keyword>
<dbReference type="FunFam" id="3.30.160.60:FF:000060">
    <property type="entry name" value="zinc finger protein 436"/>
    <property type="match status" value="1"/>
</dbReference>
<feature type="domain" description="C2H2-type" evidence="10">
    <location>
        <begin position="277"/>
        <end position="304"/>
    </location>
</feature>
<keyword evidence="2" id="KW-0479">Metal-binding</keyword>
<evidence type="ECO:0000256" key="3">
    <source>
        <dbReference type="ARBA" id="ARBA00022737"/>
    </source>
</evidence>
<feature type="domain" description="C2H2-type" evidence="10">
    <location>
        <begin position="193"/>
        <end position="220"/>
    </location>
</feature>
<dbReference type="SMART" id="SM00355">
    <property type="entry name" value="ZnF_C2H2"/>
    <property type="match status" value="6"/>
</dbReference>
<dbReference type="FunFam" id="3.30.160.60:FF:000065">
    <property type="entry name" value="B-cell CLL/lymphoma 6, member B"/>
    <property type="match status" value="1"/>
</dbReference>
<dbReference type="InterPro" id="IPR013087">
    <property type="entry name" value="Znf_C2H2_type"/>
</dbReference>
<keyword evidence="3" id="KW-0677">Repeat</keyword>
<protein>
    <recommendedName>
        <fullName evidence="10">C2H2-type domain-containing protein</fullName>
    </recommendedName>
</protein>
<sequence length="306" mass="35337">MCFIVKVAVNSSYIEDLKLILLGAVFTMSVQVTNNEDFTEIKPEPNEIKSEVEDDVKHETIYCVDPIFSTQIKHKVEEIDENSEKCSEDMEVNFSTGLDCTVVLADEKCNAILENSIGEGNIQNNSNRATETLDKIFKCHVCSKIFSCKFNVSRHMSSHRNDNPFKCNDCNESFIHKSSLTKHLRVHSTEKPFKCNFCVKSFPLKYHLNRHLATHGNEKPFRCNFCSRSFFWKDDLSTHIRIHSEVKPFKCEICSKSFTLKIYLIRHIGIHRTLKPFKCNFCSKSFLVKNRLLKHLTAHSNVNSLN</sequence>
<name>A0AAD7Z433_DIPPU</name>
<keyword evidence="12" id="KW-1185">Reference proteome</keyword>
<evidence type="ECO:0000256" key="5">
    <source>
        <dbReference type="ARBA" id="ARBA00022833"/>
    </source>
</evidence>
<evidence type="ECO:0000256" key="8">
    <source>
        <dbReference type="ARBA" id="ARBA00023242"/>
    </source>
</evidence>
<evidence type="ECO:0000256" key="4">
    <source>
        <dbReference type="ARBA" id="ARBA00022771"/>
    </source>
</evidence>
<proteinExistence type="predicted"/>
<dbReference type="PROSITE" id="PS00028">
    <property type="entry name" value="ZINC_FINGER_C2H2_1"/>
    <property type="match status" value="6"/>
</dbReference>
<evidence type="ECO:0000256" key="1">
    <source>
        <dbReference type="ARBA" id="ARBA00004123"/>
    </source>
</evidence>
<dbReference type="Pfam" id="PF13894">
    <property type="entry name" value="zf-C2H2_4"/>
    <property type="match status" value="1"/>
</dbReference>
<dbReference type="FunFam" id="3.30.160.60:FF:000448">
    <property type="entry name" value="RE1-silencing transcription factor A"/>
    <property type="match status" value="1"/>
</dbReference>
<dbReference type="SUPFAM" id="SSF57667">
    <property type="entry name" value="beta-beta-alpha zinc fingers"/>
    <property type="match status" value="3"/>
</dbReference>
<feature type="domain" description="C2H2-type" evidence="10">
    <location>
        <begin position="249"/>
        <end position="276"/>
    </location>
</feature>
<dbReference type="InterPro" id="IPR036236">
    <property type="entry name" value="Znf_C2H2_sf"/>
</dbReference>
<keyword evidence="5" id="KW-0862">Zinc</keyword>
<dbReference type="GO" id="GO:0000978">
    <property type="term" value="F:RNA polymerase II cis-regulatory region sequence-specific DNA binding"/>
    <property type="evidence" value="ECO:0007669"/>
    <property type="project" value="TreeGrafter"/>
</dbReference>
<accession>A0AAD7Z433</accession>
<evidence type="ECO:0000256" key="9">
    <source>
        <dbReference type="PROSITE-ProRule" id="PRU00042"/>
    </source>
</evidence>
<evidence type="ECO:0000259" key="10">
    <source>
        <dbReference type="PROSITE" id="PS50157"/>
    </source>
</evidence>
<dbReference type="PANTHER" id="PTHR23235:SF142">
    <property type="entry name" value="ZINC FINGER PROTEIN 384"/>
    <property type="match status" value="1"/>
</dbReference>
<keyword evidence="8" id="KW-0539">Nucleus</keyword>
<dbReference type="Pfam" id="PF00096">
    <property type="entry name" value="zf-C2H2"/>
    <property type="match status" value="2"/>
</dbReference>
<comment type="subcellular location">
    <subcellularLocation>
        <location evidence="1">Nucleus</location>
    </subcellularLocation>
</comment>
<comment type="caution">
    <text evidence="11">The sequence shown here is derived from an EMBL/GenBank/DDBJ whole genome shotgun (WGS) entry which is preliminary data.</text>
</comment>
<dbReference type="FunFam" id="3.30.160.60:FF:000110">
    <property type="entry name" value="Zinc finger protein-like"/>
    <property type="match status" value="1"/>
</dbReference>
<reference evidence="11" key="2">
    <citation type="submission" date="2023-05" db="EMBL/GenBank/DDBJ databases">
        <authorList>
            <person name="Fouks B."/>
        </authorList>
    </citation>
    <scope>NUCLEOTIDE SEQUENCE</scope>
    <source>
        <strain evidence="11">Stay&amp;Tobe</strain>
        <tissue evidence="11">Testes</tissue>
    </source>
</reference>
<dbReference type="GO" id="GO:0000981">
    <property type="term" value="F:DNA-binding transcription factor activity, RNA polymerase II-specific"/>
    <property type="evidence" value="ECO:0007669"/>
    <property type="project" value="TreeGrafter"/>
</dbReference>
<feature type="domain" description="C2H2-type" evidence="10">
    <location>
        <begin position="221"/>
        <end position="248"/>
    </location>
</feature>
<keyword evidence="7" id="KW-0804">Transcription</keyword>
<organism evidence="11 12">
    <name type="scientific">Diploptera punctata</name>
    <name type="common">Pacific beetle cockroach</name>
    <dbReference type="NCBI Taxonomy" id="6984"/>
    <lineage>
        <taxon>Eukaryota</taxon>
        <taxon>Metazoa</taxon>
        <taxon>Ecdysozoa</taxon>
        <taxon>Arthropoda</taxon>
        <taxon>Hexapoda</taxon>
        <taxon>Insecta</taxon>
        <taxon>Pterygota</taxon>
        <taxon>Neoptera</taxon>
        <taxon>Polyneoptera</taxon>
        <taxon>Dictyoptera</taxon>
        <taxon>Blattodea</taxon>
        <taxon>Blaberoidea</taxon>
        <taxon>Blaberidae</taxon>
        <taxon>Diplopterinae</taxon>
        <taxon>Diploptera</taxon>
    </lineage>
</organism>
<dbReference type="GO" id="GO:0005634">
    <property type="term" value="C:nucleus"/>
    <property type="evidence" value="ECO:0007669"/>
    <property type="project" value="UniProtKB-SubCell"/>
</dbReference>
<dbReference type="GO" id="GO:0008270">
    <property type="term" value="F:zinc ion binding"/>
    <property type="evidence" value="ECO:0007669"/>
    <property type="project" value="UniProtKB-KW"/>
</dbReference>
<feature type="domain" description="C2H2-type" evidence="10">
    <location>
        <begin position="165"/>
        <end position="192"/>
    </location>
</feature>
<dbReference type="EMBL" id="JASPKZ010010698">
    <property type="protein sequence ID" value="KAJ9573466.1"/>
    <property type="molecule type" value="Genomic_DNA"/>
</dbReference>
<dbReference type="Proteomes" id="UP001233999">
    <property type="component" value="Unassembled WGS sequence"/>
</dbReference>
<evidence type="ECO:0000313" key="11">
    <source>
        <dbReference type="EMBL" id="KAJ9573466.1"/>
    </source>
</evidence>
<dbReference type="PROSITE" id="PS50157">
    <property type="entry name" value="ZINC_FINGER_C2H2_2"/>
    <property type="match status" value="6"/>
</dbReference>
<dbReference type="Gene3D" id="3.30.160.60">
    <property type="entry name" value="Classic Zinc Finger"/>
    <property type="match status" value="6"/>
</dbReference>
<gene>
    <name evidence="11" type="ORF">L9F63_009126</name>
</gene>
<evidence type="ECO:0000313" key="12">
    <source>
        <dbReference type="Proteomes" id="UP001233999"/>
    </source>
</evidence>
<evidence type="ECO:0000256" key="6">
    <source>
        <dbReference type="ARBA" id="ARBA00023015"/>
    </source>
</evidence>